<dbReference type="AlphaFoldDB" id="A0A0X3ALX2"/>
<evidence type="ECO:0000313" key="3">
    <source>
        <dbReference type="Proteomes" id="UP000182761"/>
    </source>
</evidence>
<accession>A0A0X3ALX2</accession>
<evidence type="ECO:0000256" key="1">
    <source>
        <dbReference type="SAM" id="Phobius"/>
    </source>
</evidence>
<feature type="transmembrane region" description="Helical" evidence="1">
    <location>
        <begin position="7"/>
        <end position="30"/>
    </location>
</feature>
<protein>
    <submittedName>
        <fullName evidence="2">Uncharacterized protein</fullName>
    </submittedName>
</protein>
<sequence>MKKISTNILFLIVATIIYFFLFYFLCYLFGDSLHYINRKIGVNSMYLIGIGGLDFIPLVLFSESSFIVITIKYLIHKIKNNSVRKIVKKIYYYYIILLIYSIYFVIISYLEFYEITLVRLPLSLYSF</sequence>
<dbReference type="EMBL" id="FCOR01000005">
    <property type="protein sequence ID" value="CVK16179.1"/>
    <property type="molecule type" value="Genomic_DNA"/>
</dbReference>
<gene>
    <name evidence="2" type="ORF">Ga0061079_105138</name>
</gene>
<feature type="transmembrane region" description="Helical" evidence="1">
    <location>
        <begin position="90"/>
        <end position="110"/>
    </location>
</feature>
<keyword evidence="3" id="KW-1185">Reference proteome</keyword>
<dbReference type="STRING" id="1586267.GCA_001418685_01024"/>
<keyword evidence="1" id="KW-0812">Transmembrane</keyword>
<feature type="transmembrane region" description="Helical" evidence="1">
    <location>
        <begin position="45"/>
        <end position="69"/>
    </location>
</feature>
<keyword evidence="1" id="KW-0472">Membrane</keyword>
<organism evidence="2 3">
    <name type="scientific">Apibacter mensalis</name>
    <dbReference type="NCBI Taxonomy" id="1586267"/>
    <lineage>
        <taxon>Bacteria</taxon>
        <taxon>Pseudomonadati</taxon>
        <taxon>Bacteroidota</taxon>
        <taxon>Flavobacteriia</taxon>
        <taxon>Flavobacteriales</taxon>
        <taxon>Weeksellaceae</taxon>
        <taxon>Apibacter</taxon>
    </lineage>
</organism>
<dbReference type="Proteomes" id="UP000182761">
    <property type="component" value="Unassembled WGS sequence"/>
</dbReference>
<keyword evidence="1" id="KW-1133">Transmembrane helix</keyword>
<proteinExistence type="predicted"/>
<reference evidence="2 3" key="1">
    <citation type="submission" date="2016-01" db="EMBL/GenBank/DDBJ databases">
        <authorList>
            <person name="McClelland M."/>
            <person name="Jain A."/>
            <person name="Saraogi P."/>
            <person name="Mendelson R."/>
            <person name="Westerman R."/>
            <person name="SanMiguel P."/>
            <person name="Csonka L."/>
        </authorList>
    </citation>
    <scope>NUCLEOTIDE SEQUENCE [LARGE SCALE GENOMIC DNA]</scope>
    <source>
        <strain evidence="2 3">R-53146</strain>
    </source>
</reference>
<evidence type="ECO:0000313" key="2">
    <source>
        <dbReference type="EMBL" id="CVK16179.1"/>
    </source>
</evidence>
<name>A0A0X3ALX2_9FLAO</name>